<comment type="caution">
    <text evidence="5">The sequence shown here is derived from an EMBL/GenBank/DDBJ whole genome shotgun (WGS) entry which is preliminary data.</text>
</comment>
<dbReference type="GO" id="GO:0008233">
    <property type="term" value="F:peptidase activity"/>
    <property type="evidence" value="ECO:0007669"/>
    <property type="project" value="UniProtKB-KW"/>
</dbReference>
<dbReference type="InterPro" id="IPR054613">
    <property type="entry name" value="Peptidase_S78_dom"/>
</dbReference>
<dbReference type="Proteomes" id="UP000319481">
    <property type="component" value="Unassembled WGS sequence"/>
</dbReference>
<keyword evidence="6" id="KW-1185">Reference proteome</keyword>
<dbReference type="InterPro" id="IPR006433">
    <property type="entry name" value="Prohead_protease"/>
</dbReference>
<evidence type="ECO:0000313" key="6">
    <source>
        <dbReference type="Proteomes" id="UP000319481"/>
    </source>
</evidence>
<reference evidence="5 6" key="1">
    <citation type="journal article" date="2019" name="Appl. Microbiol. Biotechnol.">
        <title>Differential efficiency of wild type rhizogenic strains for rol gene transformation of plants.</title>
        <authorList>
            <person name="Desmet S."/>
            <person name="De Keyser E."/>
            <person name="Van Vaerenbergh J."/>
            <person name="Baeyen S."/>
            <person name="Van Huylenbroeck J."/>
            <person name="Geelen D."/>
            <person name="Dhooghe E."/>
        </authorList>
    </citation>
    <scope>NUCLEOTIDE SEQUENCE [LARGE SCALE GENOMIC DNA]</scope>
    <source>
        <strain evidence="5 6">GBBC3283</strain>
    </source>
</reference>
<dbReference type="Pfam" id="PF04586">
    <property type="entry name" value="Peptidase_S78"/>
    <property type="match status" value="1"/>
</dbReference>
<keyword evidence="1" id="KW-1188">Viral release from host cell</keyword>
<sequence length="182" mass="19691">MFLSNFEKRAATDVKAVGKKLTGYVATFGLETRIGDFSEVIQAGAFGASLRSNPDILALVDHDPGKVLGRSASGSLILEEDQKGLRFELELPDTQLGRDIASLAARHDIGGMSFGFNVPEGGDEWHGERRTLKAVDLREISVVQAFPAYAGTSLAVRSRKPMTDAERRIRILELEGGAYVAV</sequence>
<evidence type="ECO:0000313" key="5">
    <source>
        <dbReference type="EMBL" id="TRA93861.1"/>
    </source>
</evidence>
<organism evidence="5 6">
    <name type="scientific">Agrobacterium salinitolerans</name>
    <dbReference type="NCBI Taxonomy" id="1183413"/>
    <lineage>
        <taxon>Bacteria</taxon>
        <taxon>Pseudomonadati</taxon>
        <taxon>Pseudomonadota</taxon>
        <taxon>Alphaproteobacteria</taxon>
        <taxon>Hyphomicrobiales</taxon>
        <taxon>Rhizobiaceae</taxon>
        <taxon>Rhizobium/Agrobacterium group</taxon>
        <taxon>Agrobacterium</taxon>
    </lineage>
</organism>
<evidence type="ECO:0000256" key="1">
    <source>
        <dbReference type="ARBA" id="ARBA00022612"/>
    </source>
</evidence>
<evidence type="ECO:0000256" key="3">
    <source>
        <dbReference type="ARBA" id="ARBA00022801"/>
    </source>
</evidence>
<evidence type="ECO:0000259" key="4">
    <source>
        <dbReference type="Pfam" id="PF04586"/>
    </source>
</evidence>
<dbReference type="EMBL" id="SGNZ01000004">
    <property type="protein sequence ID" value="TRA93861.1"/>
    <property type="molecule type" value="Genomic_DNA"/>
</dbReference>
<dbReference type="NCBIfam" id="TIGR01543">
    <property type="entry name" value="proheadase_HK97"/>
    <property type="match status" value="1"/>
</dbReference>
<keyword evidence="2 5" id="KW-0645">Protease</keyword>
<protein>
    <submittedName>
        <fullName evidence="5">HK97 family phage prohead protease</fullName>
    </submittedName>
</protein>
<accession>A0ABY3BR55</accession>
<feature type="domain" description="Prohead serine protease" evidence="4">
    <location>
        <begin position="18"/>
        <end position="160"/>
    </location>
</feature>
<name>A0ABY3BR55_9HYPH</name>
<gene>
    <name evidence="5" type="ORF">EXN23_09130</name>
</gene>
<proteinExistence type="predicted"/>
<evidence type="ECO:0000256" key="2">
    <source>
        <dbReference type="ARBA" id="ARBA00022670"/>
    </source>
</evidence>
<dbReference type="GO" id="GO:0006508">
    <property type="term" value="P:proteolysis"/>
    <property type="evidence" value="ECO:0007669"/>
    <property type="project" value="UniProtKB-KW"/>
</dbReference>
<keyword evidence="3" id="KW-0378">Hydrolase</keyword>